<dbReference type="SUPFAM" id="SSF46689">
    <property type="entry name" value="Homeodomain-like"/>
    <property type="match status" value="1"/>
</dbReference>
<dbReference type="SUPFAM" id="SSF48498">
    <property type="entry name" value="Tetracyclin repressor-like, C-terminal domain"/>
    <property type="match status" value="1"/>
</dbReference>
<evidence type="ECO:0000313" key="8">
    <source>
        <dbReference type="Proteomes" id="UP000293342"/>
    </source>
</evidence>
<evidence type="ECO:0000256" key="2">
    <source>
        <dbReference type="ARBA" id="ARBA00023125"/>
    </source>
</evidence>
<feature type="domain" description="HTH tetR-type" evidence="6">
    <location>
        <begin position="13"/>
        <end position="71"/>
    </location>
</feature>
<dbReference type="OrthoDB" id="9795011at2"/>
<keyword evidence="8" id="KW-1185">Reference proteome</keyword>
<evidence type="ECO:0000256" key="1">
    <source>
        <dbReference type="ARBA" id="ARBA00023015"/>
    </source>
</evidence>
<dbReference type="RefSeq" id="WP_131518175.1">
    <property type="nucleotide sequence ID" value="NZ_SJKD01000010.1"/>
</dbReference>
<dbReference type="GO" id="GO:0000976">
    <property type="term" value="F:transcription cis-regulatory region binding"/>
    <property type="evidence" value="ECO:0007669"/>
    <property type="project" value="TreeGrafter"/>
</dbReference>
<protein>
    <submittedName>
        <fullName evidence="7">TetR/AcrR family transcriptional regulator</fullName>
    </submittedName>
</protein>
<keyword evidence="3" id="KW-0804">Transcription</keyword>
<dbReference type="PANTHER" id="PTHR30055:SF234">
    <property type="entry name" value="HTH-TYPE TRANSCRIPTIONAL REGULATOR BETI"/>
    <property type="match status" value="1"/>
</dbReference>
<organism evidence="7 8">
    <name type="scientific">Kribbella capetownensis</name>
    <dbReference type="NCBI Taxonomy" id="1572659"/>
    <lineage>
        <taxon>Bacteria</taxon>
        <taxon>Bacillati</taxon>
        <taxon>Actinomycetota</taxon>
        <taxon>Actinomycetes</taxon>
        <taxon>Propionibacteriales</taxon>
        <taxon>Kribbellaceae</taxon>
        <taxon>Kribbella</taxon>
    </lineage>
</organism>
<evidence type="ECO:0000256" key="4">
    <source>
        <dbReference type="PROSITE-ProRule" id="PRU00335"/>
    </source>
</evidence>
<evidence type="ECO:0000256" key="3">
    <source>
        <dbReference type="ARBA" id="ARBA00023163"/>
    </source>
</evidence>
<evidence type="ECO:0000259" key="6">
    <source>
        <dbReference type="PROSITE" id="PS50977"/>
    </source>
</evidence>
<keyword evidence="1" id="KW-0805">Transcription regulation</keyword>
<evidence type="ECO:0000313" key="7">
    <source>
        <dbReference type="EMBL" id="TCC44255.1"/>
    </source>
</evidence>
<sequence length="211" mass="23223">MPKALSGRRAQAARNDEVILGAARAVFIADPGAPISAVAERAGVGISALYRRYASKEELLRKLCSDGLARYIEESEKALADDREPWIAFGAFLHALVDADTNSLTQRLAGTFTPTPDLWKDAARAAELNQSIYTRTKEHLRPGIVVEDFGVILEQITSIKFGDEARTNQLRHRYLTLMLEAMHRSGEQPGGASELPGPPPTNDELTNRWRA</sequence>
<dbReference type="Pfam" id="PF00440">
    <property type="entry name" value="TetR_N"/>
    <property type="match status" value="1"/>
</dbReference>
<reference evidence="7 8" key="1">
    <citation type="submission" date="2019-02" db="EMBL/GenBank/DDBJ databases">
        <title>Kribbella capetownensis sp. nov. and Kribbella speibonae sp. nov., isolated from soil.</title>
        <authorList>
            <person name="Curtis S.M."/>
            <person name="Norton I."/>
            <person name="Everest G.J."/>
            <person name="Meyers P.R."/>
        </authorList>
    </citation>
    <scope>NUCLEOTIDE SEQUENCE [LARGE SCALE GENOMIC DNA]</scope>
    <source>
        <strain evidence="7 8">YM53</strain>
    </source>
</reference>
<dbReference type="InterPro" id="IPR009057">
    <property type="entry name" value="Homeodomain-like_sf"/>
</dbReference>
<dbReference type="PROSITE" id="PS50977">
    <property type="entry name" value="HTH_TETR_2"/>
    <property type="match status" value="1"/>
</dbReference>
<feature type="DNA-binding region" description="H-T-H motif" evidence="4">
    <location>
        <begin position="34"/>
        <end position="53"/>
    </location>
</feature>
<accession>A0A4R0JQH1</accession>
<name>A0A4R0JQH1_9ACTN</name>
<comment type="caution">
    <text evidence="7">The sequence shown here is derived from an EMBL/GenBank/DDBJ whole genome shotgun (WGS) entry which is preliminary data.</text>
</comment>
<dbReference type="InterPro" id="IPR001647">
    <property type="entry name" value="HTH_TetR"/>
</dbReference>
<dbReference type="AlphaFoldDB" id="A0A4R0JQH1"/>
<dbReference type="PANTHER" id="PTHR30055">
    <property type="entry name" value="HTH-TYPE TRANSCRIPTIONAL REGULATOR RUTR"/>
    <property type="match status" value="1"/>
</dbReference>
<evidence type="ECO:0000256" key="5">
    <source>
        <dbReference type="SAM" id="MobiDB-lite"/>
    </source>
</evidence>
<feature type="region of interest" description="Disordered" evidence="5">
    <location>
        <begin position="185"/>
        <end position="211"/>
    </location>
</feature>
<dbReference type="Proteomes" id="UP000293342">
    <property type="component" value="Unassembled WGS sequence"/>
</dbReference>
<gene>
    <name evidence="7" type="ORF">E0H75_35990</name>
</gene>
<dbReference type="InterPro" id="IPR050109">
    <property type="entry name" value="HTH-type_TetR-like_transc_reg"/>
</dbReference>
<dbReference type="InterPro" id="IPR036271">
    <property type="entry name" value="Tet_transcr_reg_TetR-rel_C_sf"/>
</dbReference>
<dbReference type="GO" id="GO:0003700">
    <property type="term" value="F:DNA-binding transcription factor activity"/>
    <property type="evidence" value="ECO:0007669"/>
    <property type="project" value="TreeGrafter"/>
</dbReference>
<dbReference type="EMBL" id="SJKD01000010">
    <property type="protein sequence ID" value="TCC44255.1"/>
    <property type="molecule type" value="Genomic_DNA"/>
</dbReference>
<keyword evidence="2 4" id="KW-0238">DNA-binding</keyword>
<dbReference type="Gene3D" id="1.10.357.10">
    <property type="entry name" value="Tetracycline Repressor, domain 2"/>
    <property type="match status" value="1"/>
</dbReference>
<proteinExistence type="predicted"/>